<dbReference type="AlphaFoldDB" id="A0A1H2LR46"/>
<dbReference type="Gene3D" id="1.10.287.1260">
    <property type="match status" value="1"/>
</dbReference>
<dbReference type="SUPFAM" id="SSF82689">
    <property type="entry name" value="Mechanosensitive channel protein MscS (YggB), C-terminal domain"/>
    <property type="match status" value="1"/>
</dbReference>
<evidence type="ECO:0000256" key="3">
    <source>
        <dbReference type="ARBA" id="ARBA00022475"/>
    </source>
</evidence>
<dbReference type="InterPro" id="IPR049278">
    <property type="entry name" value="MS_channel_C"/>
</dbReference>
<evidence type="ECO:0000256" key="7">
    <source>
        <dbReference type="SAM" id="MobiDB-lite"/>
    </source>
</evidence>
<evidence type="ECO:0000256" key="8">
    <source>
        <dbReference type="SAM" id="Phobius"/>
    </source>
</evidence>
<dbReference type="InterPro" id="IPR011014">
    <property type="entry name" value="MscS_channel_TM-2"/>
</dbReference>
<feature type="domain" description="Mechanosensitive ion channel MscS C-terminal" evidence="10">
    <location>
        <begin position="183"/>
        <end position="256"/>
    </location>
</feature>
<gene>
    <name evidence="11" type="ORF">SAMN04488544_0664</name>
</gene>
<comment type="subcellular location">
    <subcellularLocation>
        <location evidence="1">Cell membrane</location>
        <topology evidence="1">Multi-pass membrane protein</topology>
    </subcellularLocation>
</comment>
<dbReference type="STRING" id="546874.SAMN04488544_0664"/>
<dbReference type="EMBL" id="LT629799">
    <property type="protein sequence ID" value="SDU83312.1"/>
    <property type="molecule type" value="Genomic_DNA"/>
</dbReference>
<feature type="transmembrane region" description="Helical" evidence="8">
    <location>
        <begin position="20"/>
        <end position="42"/>
    </location>
</feature>
<dbReference type="SUPFAM" id="SSF50182">
    <property type="entry name" value="Sm-like ribonucleoproteins"/>
    <property type="match status" value="1"/>
</dbReference>
<evidence type="ECO:0000256" key="1">
    <source>
        <dbReference type="ARBA" id="ARBA00004651"/>
    </source>
</evidence>
<keyword evidence="4 8" id="KW-0812">Transmembrane</keyword>
<dbReference type="Proteomes" id="UP000198825">
    <property type="component" value="Chromosome I"/>
</dbReference>
<dbReference type="Gene3D" id="2.30.30.60">
    <property type="match status" value="1"/>
</dbReference>
<dbReference type="Gene3D" id="3.30.70.100">
    <property type="match status" value="1"/>
</dbReference>
<dbReference type="InterPro" id="IPR010920">
    <property type="entry name" value="LSM_dom_sf"/>
</dbReference>
<keyword evidence="5 8" id="KW-1133">Transmembrane helix</keyword>
<dbReference type="InterPro" id="IPR023408">
    <property type="entry name" value="MscS_beta-dom_sf"/>
</dbReference>
<reference evidence="12" key="1">
    <citation type="submission" date="2016-10" db="EMBL/GenBank/DDBJ databases">
        <authorList>
            <person name="Varghese N."/>
            <person name="Submissions S."/>
        </authorList>
    </citation>
    <scope>NUCLEOTIDE SEQUENCE [LARGE SCALE GENOMIC DNA]</scope>
    <source>
        <strain evidence="12">DSM 21743</strain>
    </source>
</reference>
<accession>A0A1H2LR46</accession>
<evidence type="ECO:0000259" key="10">
    <source>
        <dbReference type="Pfam" id="PF21082"/>
    </source>
</evidence>
<keyword evidence="3" id="KW-1003">Cell membrane</keyword>
<dbReference type="InterPro" id="IPR045275">
    <property type="entry name" value="MscS_archaea/bacteria_type"/>
</dbReference>
<feature type="region of interest" description="Disordered" evidence="7">
    <location>
        <begin position="278"/>
        <end position="315"/>
    </location>
</feature>
<dbReference type="InterPro" id="IPR006685">
    <property type="entry name" value="MscS_channel_2nd"/>
</dbReference>
<dbReference type="SUPFAM" id="SSF82861">
    <property type="entry name" value="Mechanosensitive channel protein MscS (YggB), transmembrane region"/>
    <property type="match status" value="1"/>
</dbReference>
<proteinExistence type="inferred from homology"/>
<protein>
    <submittedName>
        <fullName evidence="11">Mechanosensitive ion channel</fullName>
    </submittedName>
</protein>
<feature type="domain" description="Mechanosensitive ion channel MscS" evidence="9">
    <location>
        <begin position="109"/>
        <end position="172"/>
    </location>
</feature>
<evidence type="ECO:0000313" key="12">
    <source>
        <dbReference type="Proteomes" id="UP000198825"/>
    </source>
</evidence>
<dbReference type="Pfam" id="PF21082">
    <property type="entry name" value="MS_channel_3rd"/>
    <property type="match status" value="1"/>
</dbReference>
<feature type="transmembrane region" description="Helical" evidence="8">
    <location>
        <begin position="90"/>
        <end position="111"/>
    </location>
</feature>
<evidence type="ECO:0000256" key="4">
    <source>
        <dbReference type="ARBA" id="ARBA00022692"/>
    </source>
</evidence>
<dbReference type="PANTHER" id="PTHR30221">
    <property type="entry name" value="SMALL-CONDUCTANCE MECHANOSENSITIVE CHANNEL"/>
    <property type="match status" value="1"/>
</dbReference>
<feature type="transmembrane region" description="Helical" evidence="8">
    <location>
        <begin position="62"/>
        <end position="84"/>
    </location>
</feature>
<dbReference type="PANTHER" id="PTHR30221:SF1">
    <property type="entry name" value="SMALL-CONDUCTANCE MECHANOSENSITIVE CHANNEL"/>
    <property type="match status" value="1"/>
</dbReference>
<feature type="compositionally biased region" description="Basic and acidic residues" evidence="7">
    <location>
        <begin position="306"/>
        <end position="315"/>
    </location>
</feature>
<sequence length="315" mass="33736">MIDGDVLLDRLRALGRTVVLALPNVAVALALLLLFWLLARLLARLVRSVVTRAGQPKGVQIVLGRLTTWGTVGLGVLVGLVIVFPGVTPASVFGALGIGSVAIGFAFKDVLQNLLSGMLILLTRPFRIGDQIVTGSHEGTVEDIAVRATTLRTYDNRRVVIPNSELYTNRVTVNTAYPRRRLSVVVGIGYGDDIDVAKRVVLSTVATLPGVADDPAPTVLVTALSDFTVDLEVRFWISPPARREAVEVQDQVLSALKPALVGAGVDLPLPTQQVLLHDQTEDGDGDRARQREGWPPAPARTPTSDHAPDRKAPTP</sequence>
<dbReference type="Pfam" id="PF05552">
    <property type="entry name" value="MS_channel_1st_1"/>
    <property type="match status" value="1"/>
</dbReference>
<dbReference type="InterPro" id="IPR008910">
    <property type="entry name" value="MSC_TM_helix"/>
</dbReference>
<dbReference type="GO" id="GO:0005886">
    <property type="term" value="C:plasma membrane"/>
    <property type="evidence" value="ECO:0007669"/>
    <property type="project" value="UniProtKB-SubCell"/>
</dbReference>
<dbReference type="InterPro" id="IPR011066">
    <property type="entry name" value="MscS_channel_C_sf"/>
</dbReference>
<dbReference type="GO" id="GO:0008381">
    <property type="term" value="F:mechanosensitive monoatomic ion channel activity"/>
    <property type="evidence" value="ECO:0007669"/>
    <property type="project" value="InterPro"/>
</dbReference>
<evidence type="ECO:0000256" key="5">
    <source>
        <dbReference type="ARBA" id="ARBA00022989"/>
    </source>
</evidence>
<evidence type="ECO:0000256" key="6">
    <source>
        <dbReference type="ARBA" id="ARBA00023136"/>
    </source>
</evidence>
<organism evidence="11 12">
    <name type="scientific">Microlunatus sagamiharensis</name>
    <dbReference type="NCBI Taxonomy" id="546874"/>
    <lineage>
        <taxon>Bacteria</taxon>
        <taxon>Bacillati</taxon>
        <taxon>Actinomycetota</taxon>
        <taxon>Actinomycetes</taxon>
        <taxon>Propionibacteriales</taxon>
        <taxon>Propionibacteriaceae</taxon>
        <taxon>Microlunatus</taxon>
    </lineage>
</organism>
<comment type="similarity">
    <text evidence="2">Belongs to the MscS (TC 1.A.23) family.</text>
</comment>
<name>A0A1H2LR46_9ACTN</name>
<keyword evidence="6 8" id="KW-0472">Membrane</keyword>
<evidence type="ECO:0000259" key="9">
    <source>
        <dbReference type="Pfam" id="PF00924"/>
    </source>
</evidence>
<keyword evidence="12" id="KW-1185">Reference proteome</keyword>
<dbReference type="OrthoDB" id="2518538at2"/>
<evidence type="ECO:0000313" key="11">
    <source>
        <dbReference type="EMBL" id="SDU83312.1"/>
    </source>
</evidence>
<dbReference type="Pfam" id="PF00924">
    <property type="entry name" value="MS_channel_2nd"/>
    <property type="match status" value="1"/>
</dbReference>
<evidence type="ECO:0000256" key="2">
    <source>
        <dbReference type="ARBA" id="ARBA00008017"/>
    </source>
</evidence>
<dbReference type="RefSeq" id="WP_091073235.1">
    <property type="nucleotide sequence ID" value="NZ_LT629799.1"/>
</dbReference>